<feature type="domain" description="AsmA" evidence="2">
    <location>
        <begin position="605"/>
        <end position="825"/>
    </location>
</feature>
<dbReference type="EMBL" id="SMAK01000006">
    <property type="protein sequence ID" value="TCT09898.1"/>
    <property type="molecule type" value="Genomic_DNA"/>
</dbReference>
<evidence type="ECO:0000259" key="2">
    <source>
        <dbReference type="Pfam" id="PF05170"/>
    </source>
</evidence>
<organism evidence="3 4">
    <name type="scientific">Tepidamorphus gemmatus</name>
    <dbReference type="NCBI Taxonomy" id="747076"/>
    <lineage>
        <taxon>Bacteria</taxon>
        <taxon>Pseudomonadati</taxon>
        <taxon>Pseudomonadota</taxon>
        <taxon>Alphaproteobacteria</taxon>
        <taxon>Hyphomicrobiales</taxon>
        <taxon>Tepidamorphaceae</taxon>
        <taxon>Tepidamorphus</taxon>
    </lineage>
</organism>
<dbReference type="InterPro" id="IPR007844">
    <property type="entry name" value="AsmA"/>
</dbReference>
<keyword evidence="4" id="KW-1185">Reference proteome</keyword>
<proteinExistence type="predicted"/>
<dbReference type="Pfam" id="PF05170">
    <property type="entry name" value="AsmA"/>
    <property type="match status" value="2"/>
</dbReference>
<dbReference type="RefSeq" id="WP_132806730.1">
    <property type="nucleotide sequence ID" value="NZ_SMAK01000006.1"/>
</dbReference>
<evidence type="ECO:0000313" key="4">
    <source>
        <dbReference type="Proteomes" id="UP000295678"/>
    </source>
</evidence>
<evidence type="ECO:0000256" key="1">
    <source>
        <dbReference type="SAM" id="MobiDB-lite"/>
    </source>
</evidence>
<evidence type="ECO:0000313" key="3">
    <source>
        <dbReference type="EMBL" id="TCT09898.1"/>
    </source>
</evidence>
<dbReference type="Proteomes" id="UP000295678">
    <property type="component" value="Unassembled WGS sequence"/>
</dbReference>
<feature type="compositionally biased region" description="Low complexity" evidence="1">
    <location>
        <begin position="1001"/>
        <end position="1014"/>
    </location>
</feature>
<dbReference type="PANTHER" id="PTHR30441">
    <property type="entry name" value="DUF748 DOMAIN-CONTAINING PROTEIN"/>
    <property type="match status" value="1"/>
</dbReference>
<dbReference type="AlphaFoldDB" id="A0A4V2UZ48"/>
<sequence>MRRALLSFGAVVAIVAMAALMLPVFISADDVKEKILAEVENATGYHVRIDGPVSISMLPFLDLVADHVTVSESADGTARELAAADRLRFGLSFSGLLSGNVRLTEITLVRPVITLPQRSGAPAEVAGGATAGGLAGAAPAAAPASAALRSLSLDRLRIDGGIVVIPGTDGRPATRIEDVELTASLASFDGPLTFSAKARLGADSYAARGEIGAFGPLLDGYPATLRIEAEAPALLAKPVEIAGTAGYSGDSFALDSFTMRSATTAVDGQLRVDLSGETPALRLSIAGDNLDLDALLAKAEPKPLAPGLPAPSTAARPIDFSPLSRLAGEVDLSLTRFVVAGTTIQPLVGSMRFGGGRLEAIADIIGVVGASGAGTLTLDATRPDPYLSGKLRISGIDVAALNRIAGANAPVTGSAGADLVFATAGRSPAEWQSRFNASGTVTLADGTISGIGAAALTGNAGADRIEAITVTATIAEMTKPVSVAGSARWNGETFELSATADMRGLIVGSNAALIARAASQRVTAGFDGTVSRNGLGSGKVSLETPSLTGLMRWLGQQPAWQSGFETFAVSGILKLQDNAIAFEDASIRLDDTRGKGSGRIVFGAVPQVNAQLDLEKLDLNPYLGAAASPAGGHQAAAIDAGWSDAPIDFSALNAINAKLTVSAGELVYRDIKASRVNLAAVIEKGRLTADMPAFGLYGGTGSGTVTVDASSATPSQRLRFSLQGLEAYPFLRDAAGFERIEGSADVAIDVSATGASQRAIVSGLSGKASFQFTDGAIRGINVARMVRSLTSGTLSGWQQEQSEKTDFASLAASFEIDRGKAVNRDLNLIGPLVRMTGSGEVDLPAQTLAFRVDPKVVASLEGQGGRQDLQGLGVPVLISGPWSRPSIYPDIAGILQNPAAAYEQLRALGGGLFRLPDADKAAAPVAQIVDDIQKKTGVDVGAIVKDGRIDHRALQDQALKGLNQLLQGQRPQQQTLQPPPQAADPVETGSVNAKKKKPQHEQPALQDDQQQQVAEPPPGDPAADAAQKLFDSLFGKRN</sequence>
<accession>A0A4V2UZ48</accession>
<name>A0A4V2UZ48_9HYPH</name>
<protein>
    <submittedName>
        <fullName evidence="3">AsmA protein</fullName>
    </submittedName>
</protein>
<dbReference type="GO" id="GO:0090313">
    <property type="term" value="P:regulation of protein targeting to membrane"/>
    <property type="evidence" value="ECO:0007669"/>
    <property type="project" value="TreeGrafter"/>
</dbReference>
<comment type="caution">
    <text evidence="3">The sequence shown here is derived from an EMBL/GenBank/DDBJ whole genome shotgun (WGS) entry which is preliminary data.</text>
</comment>
<dbReference type="OrthoDB" id="5439561at2"/>
<dbReference type="InterPro" id="IPR052894">
    <property type="entry name" value="AsmA-related"/>
</dbReference>
<gene>
    <name evidence="3" type="ORF">EDC22_10692</name>
</gene>
<feature type="domain" description="AsmA" evidence="2">
    <location>
        <begin position="5"/>
        <end position="165"/>
    </location>
</feature>
<dbReference type="GO" id="GO:0005886">
    <property type="term" value="C:plasma membrane"/>
    <property type="evidence" value="ECO:0007669"/>
    <property type="project" value="TreeGrafter"/>
</dbReference>
<dbReference type="PANTHER" id="PTHR30441:SF4">
    <property type="entry name" value="PROTEIN ASMA"/>
    <property type="match status" value="1"/>
</dbReference>
<feature type="region of interest" description="Disordered" evidence="1">
    <location>
        <begin position="969"/>
        <end position="1024"/>
    </location>
</feature>
<reference evidence="3 4" key="1">
    <citation type="submission" date="2019-03" db="EMBL/GenBank/DDBJ databases">
        <title>Genomic Encyclopedia of Type Strains, Phase IV (KMG-IV): sequencing the most valuable type-strain genomes for metagenomic binning, comparative biology and taxonomic classification.</title>
        <authorList>
            <person name="Goeker M."/>
        </authorList>
    </citation>
    <scope>NUCLEOTIDE SEQUENCE [LARGE SCALE GENOMIC DNA]</scope>
    <source>
        <strain evidence="3 4">DSM 19345</strain>
    </source>
</reference>